<sequence>MYQKLLEEYKSKLVTADEAAKQVKSGDWVEYGFGINCARDFDEALAKRKDELEDVKIRCDIGAYQHFTAEVDPDNKHFTWNSWH</sequence>
<evidence type="ECO:0000259" key="1">
    <source>
        <dbReference type="Pfam" id="PF02550"/>
    </source>
</evidence>
<keyword evidence="2" id="KW-0808">Transferase</keyword>
<dbReference type="EMBL" id="DNZF01000029">
    <property type="protein sequence ID" value="HBK52553.1"/>
    <property type="molecule type" value="Genomic_DNA"/>
</dbReference>
<dbReference type="InterPro" id="IPR003702">
    <property type="entry name" value="ActCoA_hydro_N"/>
</dbReference>
<protein>
    <submittedName>
        <fullName evidence="2">Butyryl-CoA:acetate CoA-transferase</fullName>
    </submittedName>
</protein>
<feature type="domain" description="Acetyl-CoA hydrolase/transferase N-terminal" evidence="1">
    <location>
        <begin position="7"/>
        <end position="82"/>
    </location>
</feature>
<name>A0A354YT53_9FIRM</name>
<organism evidence="2 3">
    <name type="scientific">Syntrophomonas wolfei</name>
    <dbReference type="NCBI Taxonomy" id="863"/>
    <lineage>
        <taxon>Bacteria</taxon>
        <taxon>Bacillati</taxon>
        <taxon>Bacillota</taxon>
        <taxon>Clostridia</taxon>
        <taxon>Eubacteriales</taxon>
        <taxon>Syntrophomonadaceae</taxon>
        <taxon>Syntrophomonas</taxon>
    </lineage>
</organism>
<dbReference type="SUPFAM" id="SSF100950">
    <property type="entry name" value="NagB/RpiA/CoA transferase-like"/>
    <property type="match status" value="1"/>
</dbReference>
<dbReference type="GO" id="GO:0008410">
    <property type="term" value="F:CoA-transferase activity"/>
    <property type="evidence" value="ECO:0007669"/>
    <property type="project" value="InterPro"/>
</dbReference>
<evidence type="ECO:0000313" key="2">
    <source>
        <dbReference type="EMBL" id="HBK52553.1"/>
    </source>
</evidence>
<dbReference type="Gene3D" id="3.40.1080.10">
    <property type="entry name" value="Glutaconate Coenzyme A-transferase"/>
    <property type="match status" value="1"/>
</dbReference>
<proteinExistence type="predicted"/>
<comment type="caution">
    <text evidence="2">The sequence shown here is derived from an EMBL/GenBank/DDBJ whole genome shotgun (WGS) entry which is preliminary data.</text>
</comment>
<dbReference type="Proteomes" id="UP000263273">
    <property type="component" value="Unassembled WGS sequence"/>
</dbReference>
<dbReference type="InterPro" id="IPR037171">
    <property type="entry name" value="NagB/RpiA_transferase-like"/>
</dbReference>
<dbReference type="AlphaFoldDB" id="A0A354YT53"/>
<dbReference type="Pfam" id="PF02550">
    <property type="entry name" value="AcetylCoA_hydro"/>
    <property type="match status" value="1"/>
</dbReference>
<feature type="non-terminal residue" evidence="2">
    <location>
        <position position="84"/>
    </location>
</feature>
<accession>A0A354YT53</accession>
<reference evidence="2 3" key="1">
    <citation type="journal article" date="2018" name="Nat. Biotechnol.">
        <title>A standardized bacterial taxonomy based on genome phylogeny substantially revises the tree of life.</title>
        <authorList>
            <person name="Parks D.H."/>
            <person name="Chuvochina M."/>
            <person name="Waite D.W."/>
            <person name="Rinke C."/>
            <person name="Skarshewski A."/>
            <person name="Chaumeil P.A."/>
            <person name="Hugenholtz P."/>
        </authorList>
    </citation>
    <scope>NUCLEOTIDE SEQUENCE [LARGE SCALE GENOMIC DNA]</scope>
    <source>
        <strain evidence="2">UBA10948</strain>
    </source>
</reference>
<gene>
    <name evidence="2" type="ORF">DDZ44_01260</name>
</gene>
<evidence type="ECO:0000313" key="3">
    <source>
        <dbReference type="Proteomes" id="UP000263273"/>
    </source>
</evidence>